<keyword evidence="11 16" id="KW-0660">Purine salvage</keyword>
<dbReference type="GO" id="GO:0004422">
    <property type="term" value="F:hypoxanthine phosphoribosyltransferase activity"/>
    <property type="evidence" value="ECO:0007669"/>
    <property type="project" value="InterPro"/>
</dbReference>
<evidence type="ECO:0000256" key="3">
    <source>
        <dbReference type="ARBA" id="ARBA00004496"/>
    </source>
</evidence>
<evidence type="ECO:0000256" key="15">
    <source>
        <dbReference type="ARBA" id="ARBA00049402"/>
    </source>
</evidence>
<dbReference type="GO" id="GO:0052657">
    <property type="term" value="F:guanine phosphoribosyltransferase activity"/>
    <property type="evidence" value="ECO:0007669"/>
    <property type="project" value="RHEA"/>
</dbReference>
<evidence type="ECO:0000256" key="2">
    <source>
        <dbReference type="ARBA" id="ARBA00002049"/>
    </source>
</evidence>
<dbReference type="GeneID" id="94545538"/>
<dbReference type="RefSeq" id="WP_114981442.1">
    <property type="nucleotide sequence ID" value="NZ_BJYO01000006.1"/>
</dbReference>
<dbReference type="InterPro" id="IPR000836">
    <property type="entry name" value="PRTase_dom"/>
</dbReference>
<comment type="function">
    <text evidence="2">Purine salvage pathway enzyme that catalyzes the transfer of the ribosyl-5-phosphate group from 5-phospho-alpha-D-ribose 1-diphosphate (PRPP) to the N9 position of the 6-oxopurines hypoxanthine and guanine to form the corresponding ribonucleotides IMP (inosine 5'-monophosphate) and GMP (guanosine 5'-monophosphate), with the release of PPi.</text>
</comment>
<dbReference type="Pfam" id="PF00156">
    <property type="entry name" value="Pribosyltran"/>
    <property type="match status" value="1"/>
</dbReference>
<sequence>MKMTLERTVLSREEIEAMVTRVAAEINEATKDVDRPVFVGIMKGAYIWMADILRALERDVETDYIDVSSYDGDSSTGVITINRDISSDIVGKTVILLDEVIDTGLTLHYLKELFQKRGAAKVYVAVATDKREDSSVGGIQIDFLGARVPNEFLVGYGMDYNNHFRNLDRVAVLSLSED</sequence>
<evidence type="ECO:0000256" key="1">
    <source>
        <dbReference type="ARBA" id="ARBA00001946"/>
    </source>
</evidence>
<dbReference type="InterPro" id="IPR050408">
    <property type="entry name" value="HGPRT"/>
</dbReference>
<evidence type="ECO:0000256" key="5">
    <source>
        <dbReference type="ARBA" id="ARBA00004676"/>
    </source>
</evidence>
<dbReference type="SUPFAM" id="SSF53271">
    <property type="entry name" value="PRTase-like"/>
    <property type="match status" value="1"/>
</dbReference>
<comment type="pathway">
    <text evidence="4 16">Purine metabolism; IMP biosynthesis via salvage pathway; IMP from hypoxanthine: step 1/1.</text>
</comment>
<evidence type="ECO:0000313" key="18">
    <source>
        <dbReference type="Proteomes" id="UP000254912"/>
    </source>
</evidence>
<comment type="caution">
    <text evidence="17">The sequence shown here is derived from an EMBL/GenBank/DDBJ whole genome shotgun (WGS) entry which is preliminary data.</text>
</comment>
<dbReference type="GO" id="GO:0000166">
    <property type="term" value="F:nucleotide binding"/>
    <property type="evidence" value="ECO:0007669"/>
    <property type="project" value="UniProtKB-KW"/>
</dbReference>
<dbReference type="Gene3D" id="3.40.50.2020">
    <property type="match status" value="1"/>
</dbReference>
<dbReference type="AlphaFoldDB" id="A0A288QV28"/>
<dbReference type="GO" id="GO:0032264">
    <property type="term" value="P:IMP salvage"/>
    <property type="evidence" value="ECO:0007669"/>
    <property type="project" value="UniProtKB-UniPathway"/>
</dbReference>
<accession>A0A288QV28</accession>
<protein>
    <recommendedName>
        <fullName evidence="16">Hypoxanthine phosphoribosyltransferase</fullName>
        <ecNumber evidence="16">2.4.2.8</ecNumber>
    </recommendedName>
</protein>
<comment type="pathway">
    <text evidence="5">Purine metabolism; GMP biosynthesis via salvage pathway; GMP from guanine: step 1/1.</text>
</comment>
<dbReference type="NCBIfam" id="TIGR01203">
    <property type="entry name" value="HGPRTase"/>
    <property type="match status" value="1"/>
</dbReference>
<dbReference type="EC" id="2.4.2.8" evidence="16"/>
<keyword evidence="12 16" id="KW-0547">Nucleotide-binding</keyword>
<dbReference type="PANTHER" id="PTHR43340">
    <property type="entry name" value="HYPOXANTHINE-GUANINE PHOSPHORIBOSYLTRANSFERASE"/>
    <property type="match status" value="1"/>
</dbReference>
<dbReference type="KEGG" id="wso:WSWS_00328"/>
<dbReference type="PANTHER" id="PTHR43340:SF1">
    <property type="entry name" value="HYPOXANTHINE PHOSPHORIBOSYLTRANSFERASE"/>
    <property type="match status" value="1"/>
</dbReference>
<comment type="cofactor">
    <cofactor evidence="1 16">
        <name>Mg(2+)</name>
        <dbReference type="ChEBI" id="CHEBI:18420"/>
    </cofactor>
</comment>
<evidence type="ECO:0000256" key="12">
    <source>
        <dbReference type="ARBA" id="ARBA00022741"/>
    </source>
</evidence>
<proteinExistence type="inferred from homology"/>
<dbReference type="Proteomes" id="UP000254912">
    <property type="component" value="Unassembled WGS sequence"/>
</dbReference>
<dbReference type="EMBL" id="QRAS01000004">
    <property type="protein sequence ID" value="RDL01577.1"/>
    <property type="molecule type" value="Genomic_DNA"/>
</dbReference>
<comment type="similarity">
    <text evidence="6 16">Belongs to the purine/pyrimidine phosphoribosyltransferase family.</text>
</comment>
<evidence type="ECO:0000256" key="6">
    <source>
        <dbReference type="ARBA" id="ARBA00008391"/>
    </source>
</evidence>
<comment type="catalytic activity">
    <reaction evidence="15">
        <text>IMP + diphosphate = hypoxanthine + 5-phospho-alpha-D-ribose 1-diphosphate</text>
        <dbReference type="Rhea" id="RHEA:17973"/>
        <dbReference type="ChEBI" id="CHEBI:17368"/>
        <dbReference type="ChEBI" id="CHEBI:33019"/>
        <dbReference type="ChEBI" id="CHEBI:58017"/>
        <dbReference type="ChEBI" id="CHEBI:58053"/>
        <dbReference type="EC" id="2.4.2.8"/>
    </reaction>
    <physiologicalReaction direction="right-to-left" evidence="15">
        <dbReference type="Rhea" id="RHEA:17975"/>
    </physiologicalReaction>
</comment>
<dbReference type="GO" id="GO:0006166">
    <property type="term" value="P:purine ribonucleoside salvage"/>
    <property type="evidence" value="ECO:0007669"/>
    <property type="project" value="UniProtKB-KW"/>
</dbReference>
<evidence type="ECO:0000256" key="8">
    <source>
        <dbReference type="ARBA" id="ARBA00022676"/>
    </source>
</evidence>
<dbReference type="UniPathway" id="UPA00909">
    <property type="reaction ID" value="UER00887"/>
</dbReference>
<evidence type="ECO:0000256" key="9">
    <source>
        <dbReference type="ARBA" id="ARBA00022679"/>
    </source>
</evidence>
<keyword evidence="13 16" id="KW-0460">Magnesium</keyword>
<dbReference type="InterPro" id="IPR029057">
    <property type="entry name" value="PRTase-like"/>
</dbReference>
<evidence type="ECO:0000256" key="4">
    <source>
        <dbReference type="ARBA" id="ARBA00004669"/>
    </source>
</evidence>
<reference evidence="17 18" key="1">
    <citation type="submission" date="2018-07" db="EMBL/GenBank/DDBJ databases">
        <title>Genomic Encyclopedia of Type Strains, Phase III (KMG-III): the genomes of soil and plant-associated and newly described type strains.</title>
        <authorList>
            <person name="Whitman W."/>
        </authorList>
    </citation>
    <scope>NUCLEOTIDE SEQUENCE [LARGE SCALE GENOMIC DNA]</scope>
    <source>
        <strain evidence="17 18">CECT 7031</strain>
    </source>
</reference>
<keyword evidence="18" id="KW-1185">Reference proteome</keyword>
<evidence type="ECO:0000256" key="10">
    <source>
        <dbReference type="ARBA" id="ARBA00022723"/>
    </source>
</evidence>
<organism evidence="17 18">
    <name type="scientific">Weissella soli</name>
    <dbReference type="NCBI Taxonomy" id="155866"/>
    <lineage>
        <taxon>Bacteria</taxon>
        <taxon>Bacillati</taxon>
        <taxon>Bacillota</taxon>
        <taxon>Bacilli</taxon>
        <taxon>Lactobacillales</taxon>
        <taxon>Lactobacillaceae</taxon>
        <taxon>Weissella</taxon>
    </lineage>
</organism>
<dbReference type="GO" id="GO:0046100">
    <property type="term" value="P:hypoxanthine metabolic process"/>
    <property type="evidence" value="ECO:0007669"/>
    <property type="project" value="TreeGrafter"/>
</dbReference>
<evidence type="ECO:0000313" key="17">
    <source>
        <dbReference type="EMBL" id="RDL01577.1"/>
    </source>
</evidence>
<dbReference type="CDD" id="cd06223">
    <property type="entry name" value="PRTases_typeI"/>
    <property type="match status" value="1"/>
</dbReference>
<dbReference type="UniPathway" id="UPA00591">
    <property type="reaction ID" value="UER00648"/>
</dbReference>
<gene>
    <name evidence="17" type="ORF">DFP99_1483</name>
</gene>
<dbReference type="GO" id="GO:0005829">
    <property type="term" value="C:cytosol"/>
    <property type="evidence" value="ECO:0007669"/>
    <property type="project" value="TreeGrafter"/>
</dbReference>
<dbReference type="GO" id="GO:0032263">
    <property type="term" value="P:GMP salvage"/>
    <property type="evidence" value="ECO:0007669"/>
    <property type="project" value="UniProtKB-UniPathway"/>
</dbReference>
<keyword evidence="7 16" id="KW-0963">Cytoplasm</keyword>
<evidence type="ECO:0000256" key="14">
    <source>
        <dbReference type="ARBA" id="ARBA00048811"/>
    </source>
</evidence>
<comment type="subcellular location">
    <subcellularLocation>
        <location evidence="3 16">Cytoplasm</location>
    </subcellularLocation>
</comment>
<dbReference type="GO" id="GO:0000287">
    <property type="term" value="F:magnesium ion binding"/>
    <property type="evidence" value="ECO:0007669"/>
    <property type="project" value="TreeGrafter"/>
</dbReference>
<comment type="catalytic activity">
    <reaction evidence="14">
        <text>GMP + diphosphate = guanine + 5-phospho-alpha-D-ribose 1-diphosphate</text>
        <dbReference type="Rhea" id="RHEA:25424"/>
        <dbReference type="ChEBI" id="CHEBI:16235"/>
        <dbReference type="ChEBI" id="CHEBI:33019"/>
        <dbReference type="ChEBI" id="CHEBI:58017"/>
        <dbReference type="ChEBI" id="CHEBI:58115"/>
        <dbReference type="EC" id="2.4.2.8"/>
    </reaction>
    <physiologicalReaction direction="right-to-left" evidence="14">
        <dbReference type="Rhea" id="RHEA:25426"/>
    </physiologicalReaction>
</comment>
<evidence type="ECO:0000256" key="16">
    <source>
        <dbReference type="RuleBase" id="RU364099"/>
    </source>
</evidence>
<evidence type="ECO:0000256" key="7">
    <source>
        <dbReference type="ARBA" id="ARBA00022490"/>
    </source>
</evidence>
<evidence type="ECO:0000256" key="11">
    <source>
        <dbReference type="ARBA" id="ARBA00022726"/>
    </source>
</evidence>
<dbReference type="InterPro" id="IPR005904">
    <property type="entry name" value="Hxn_phspho_trans"/>
</dbReference>
<dbReference type="GO" id="GO:0006178">
    <property type="term" value="P:guanine salvage"/>
    <property type="evidence" value="ECO:0007669"/>
    <property type="project" value="TreeGrafter"/>
</dbReference>
<keyword evidence="9 16" id="KW-0808">Transferase</keyword>
<evidence type="ECO:0000256" key="13">
    <source>
        <dbReference type="ARBA" id="ARBA00022842"/>
    </source>
</evidence>
<keyword evidence="10 16" id="KW-0479">Metal-binding</keyword>
<name>A0A288QV28_9LACO</name>
<keyword evidence="8 16" id="KW-0328">Glycosyltransferase</keyword>